<dbReference type="InterPro" id="IPR013320">
    <property type="entry name" value="ConA-like_dom_sf"/>
</dbReference>
<sequence>KDDKGWSMYIDKQRSWFMHDSVHDQRTEGGIHQGSTIGVLLDLERHQLSFYVNEEPQ</sequence>
<dbReference type="OrthoDB" id="295536at2759"/>
<dbReference type="Gene3D" id="2.60.120.920">
    <property type="match status" value="1"/>
</dbReference>
<dbReference type="STRING" id="195883.A0A482WS15"/>
<dbReference type="Pfam" id="PF00622">
    <property type="entry name" value="SPRY"/>
    <property type="match status" value="1"/>
</dbReference>
<evidence type="ECO:0000313" key="3">
    <source>
        <dbReference type="Proteomes" id="UP000291343"/>
    </source>
</evidence>
<organism evidence="2 3">
    <name type="scientific">Laodelphax striatellus</name>
    <name type="common">Small brown planthopper</name>
    <name type="synonym">Delphax striatella</name>
    <dbReference type="NCBI Taxonomy" id="195883"/>
    <lineage>
        <taxon>Eukaryota</taxon>
        <taxon>Metazoa</taxon>
        <taxon>Ecdysozoa</taxon>
        <taxon>Arthropoda</taxon>
        <taxon>Hexapoda</taxon>
        <taxon>Insecta</taxon>
        <taxon>Pterygota</taxon>
        <taxon>Neoptera</taxon>
        <taxon>Paraneoptera</taxon>
        <taxon>Hemiptera</taxon>
        <taxon>Auchenorrhyncha</taxon>
        <taxon>Fulgoroidea</taxon>
        <taxon>Delphacidae</taxon>
        <taxon>Criomorphinae</taxon>
        <taxon>Laodelphax</taxon>
    </lineage>
</organism>
<dbReference type="Proteomes" id="UP000291343">
    <property type="component" value="Unassembled WGS sequence"/>
</dbReference>
<keyword evidence="3" id="KW-1185">Reference proteome</keyword>
<evidence type="ECO:0000259" key="1">
    <source>
        <dbReference type="PROSITE" id="PS50188"/>
    </source>
</evidence>
<feature type="domain" description="B30.2/SPRY" evidence="1">
    <location>
        <begin position="1"/>
        <end position="57"/>
    </location>
</feature>
<dbReference type="InterPro" id="IPR001870">
    <property type="entry name" value="B30.2/SPRY"/>
</dbReference>
<reference evidence="2 3" key="1">
    <citation type="journal article" date="2017" name="Gigascience">
        <title>Genome sequence of the small brown planthopper, Laodelphax striatellus.</title>
        <authorList>
            <person name="Zhu J."/>
            <person name="Jiang F."/>
            <person name="Wang X."/>
            <person name="Yang P."/>
            <person name="Bao Y."/>
            <person name="Zhao W."/>
            <person name="Wang W."/>
            <person name="Lu H."/>
            <person name="Wang Q."/>
            <person name="Cui N."/>
            <person name="Li J."/>
            <person name="Chen X."/>
            <person name="Luo L."/>
            <person name="Yu J."/>
            <person name="Kang L."/>
            <person name="Cui F."/>
        </authorList>
    </citation>
    <scope>NUCLEOTIDE SEQUENCE [LARGE SCALE GENOMIC DNA]</scope>
    <source>
        <strain evidence="2">Lst14</strain>
    </source>
</reference>
<protein>
    <recommendedName>
        <fullName evidence="1">B30.2/SPRY domain-containing protein</fullName>
    </recommendedName>
</protein>
<dbReference type="PROSITE" id="PS50188">
    <property type="entry name" value="B302_SPRY"/>
    <property type="match status" value="1"/>
</dbReference>
<dbReference type="AlphaFoldDB" id="A0A482WS15"/>
<dbReference type="SUPFAM" id="SSF49899">
    <property type="entry name" value="Concanavalin A-like lectins/glucanases"/>
    <property type="match status" value="1"/>
</dbReference>
<comment type="caution">
    <text evidence="2">The sequence shown here is derived from an EMBL/GenBank/DDBJ whole genome shotgun (WGS) entry which is preliminary data.</text>
</comment>
<feature type="non-terminal residue" evidence="2">
    <location>
        <position position="57"/>
    </location>
</feature>
<proteinExistence type="predicted"/>
<dbReference type="InterPro" id="IPR003877">
    <property type="entry name" value="SPRY_dom"/>
</dbReference>
<feature type="non-terminal residue" evidence="2">
    <location>
        <position position="1"/>
    </location>
</feature>
<gene>
    <name evidence="2" type="ORF">LSTR_LSTR017019</name>
</gene>
<dbReference type="InParanoid" id="A0A482WS15"/>
<accession>A0A482WS15</accession>
<evidence type="ECO:0000313" key="2">
    <source>
        <dbReference type="EMBL" id="RZF36248.1"/>
    </source>
</evidence>
<name>A0A482WS15_LAOST</name>
<dbReference type="InterPro" id="IPR043136">
    <property type="entry name" value="B30.2/SPRY_sf"/>
</dbReference>
<dbReference type="EMBL" id="QKKF02026754">
    <property type="protein sequence ID" value="RZF36248.1"/>
    <property type="molecule type" value="Genomic_DNA"/>
</dbReference>